<dbReference type="Gene3D" id="2.20.25.110">
    <property type="entry name" value="S-adenosyl-L-methionine-dependent methyltransferases"/>
    <property type="match status" value="1"/>
</dbReference>
<dbReference type="Gene3D" id="3.40.50.150">
    <property type="entry name" value="Vaccinia Virus protein VP39"/>
    <property type="match status" value="1"/>
</dbReference>
<reference evidence="3 4" key="1">
    <citation type="submission" date="2020-11" db="EMBL/GenBank/DDBJ databases">
        <title>Treponema Peruensis nv. sp., first commensal Treponema isolated from human feces.</title>
        <authorList>
            <person name="Belkhou C."/>
            <person name="Raes J."/>
        </authorList>
    </citation>
    <scope>NUCLEOTIDE SEQUENCE [LARGE SCALE GENOMIC DNA]</scope>
    <source>
        <strain evidence="3 4">RCC2812</strain>
    </source>
</reference>
<dbReference type="CDD" id="cd02440">
    <property type="entry name" value="AdoMet_MTases"/>
    <property type="match status" value="1"/>
</dbReference>
<dbReference type="InterPro" id="IPR041698">
    <property type="entry name" value="Methyltransf_25"/>
</dbReference>
<protein>
    <submittedName>
        <fullName evidence="3">Class I SAM-dependent methyltransferase</fullName>
    </submittedName>
</protein>
<feature type="domain" description="Methyltransferase" evidence="2">
    <location>
        <begin position="49"/>
        <end position="144"/>
    </location>
</feature>
<accession>A0A7T3RCZ6</accession>
<dbReference type="AlphaFoldDB" id="A0A7T3RCZ6"/>
<sequence>MKKHTEWFENENFWLNYGPIMFDSQHWAEARGIAQRCTDIAKLGRGDSVLDVCCGPGRISVELALCGMEVTGVDITQPFLDAAAETAEDENVSLNLINADMRKFSSRKKFDAAVNIYNSFGYCDSVSDDTLILKKVAAALKKGGTFILECISRETAVKYFTEGEWFERAGKTVLTEFKVTGAWEGLSSKWILIDSDGKRMEHVFIQRLYSAAELRDTMLHCGFSEVAVYGGFDLSAYDQNAKTMVIVAKK</sequence>
<evidence type="ECO:0000313" key="3">
    <source>
        <dbReference type="EMBL" id="QQA00833.1"/>
    </source>
</evidence>
<dbReference type="Pfam" id="PF13649">
    <property type="entry name" value="Methyltransf_25"/>
    <property type="match status" value="1"/>
</dbReference>
<dbReference type="EMBL" id="CP064936">
    <property type="protein sequence ID" value="QQA00833.1"/>
    <property type="molecule type" value="Genomic_DNA"/>
</dbReference>
<evidence type="ECO:0000259" key="2">
    <source>
        <dbReference type="Pfam" id="PF13649"/>
    </source>
</evidence>
<dbReference type="InterPro" id="IPR029063">
    <property type="entry name" value="SAM-dependent_MTases_sf"/>
</dbReference>
<dbReference type="KEGG" id="tper:IWA51_11345"/>
<evidence type="ECO:0000256" key="1">
    <source>
        <dbReference type="ARBA" id="ARBA00022679"/>
    </source>
</evidence>
<proteinExistence type="predicted"/>
<dbReference type="Proteomes" id="UP000595224">
    <property type="component" value="Chromosome"/>
</dbReference>
<keyword evidence="3" id="KW-0489">Methyltransferase</keyword>
<dbReference type="GO" id="GO:0008168">
    <property type="term" value="F:methyltransferase activity"/>
    <property type="evidence" value="ECO:0007669"/>
    <property type="project" value="UniProtKB-KW"/>
</dbReference>
<keyword evidence="4" id="KW-1185">Reference proteome</keyword>
<dbReference type="PANTHER" id="PTHR43861">
    <property type="entry name" value="TRANS-ACONITATE 2-METHYLTRANSFERASE-RELATED"/>
    <property type="match status" value="1"/>
</dbReference>
<name>A0A7T3RCZ6_9SPIR</name>
<dbReference type="RefSeq" id="WP_198442502.1">
    <property type="nucleotide sequence ID" value="NZ_CBCSHE010000022.1"/>
</dbReference>
<organism evidence="3 4">
    <name type="scientific">Treponema peruense</name>
    <dbReference type="NCBI Taxonomy" id="2787628"/>
    <lineage>
        <taxon>Bacteria</taxon>
        <taxon>Pseudomonadati</taxon>
        <taxon>Spirochaetota</taxon>
        <taxon>Spirochaetia</taxon>
        <taxon>Spirochaetales</taxon>
        <taxon>Treponemataceae</taxon>
        <taxon>Treponema</taxon>
    </lineage>
</organism>
<evidence type="ECO:0000313" key="4">
    <source>
        <dbReference type="Proteomes" id="UP000595224"/>
    </source>
</evidence>
<keyword evidence="1 3" id="KW-0808">Transferase</keyword>
<dbReference type="GO" id="GO:0032259">
    <property type="term" value="P:methylation"/>
    <property type="evidence" value="ECO:0007669"/>
    <property type="project" value="UniProtKB-KW"/>
</dbReference>
<gene>
    <name evidence="3" type="ORF">IWA51_11345</name>
</gene>
<dbReference type="SUPFAM" id="SSF53335">
    <property type="entry name" value="S-adenosyl-L-methionine-dependent methyltransferases"/>
    <property type="match status" value="1"/>
</dbReference>